<keyword evidence="1" id="KW-0472">Membrane</keyword>
<gene>
    <name evidence="2" type="ORF">A2188_02190</name>
</gene>
<reference evidence="2 3" key="1">
    <citation type="journal article" date="2016" name="Nat. Commun.">
        <title>Thousands of microbial genomes shed light on interconnected biogeochemical processes in an aquifer system.</title>
        <authorList>
            <person name="Anantharaman K."/>
            <person name="Brown C.T."/>
            <person name="Hug L.A."/>
            <person name="Sharon I."/>
            <person name="Castelle C.J."/>
            <person name="Probst A.J."/>
            <person name="Thomas B.C."/>
            <person name="Singh A."/>
            <person name="Wilkins M.J."/>
            <person name="Karaoz U."/>
            <person name="Brodie E.L."/>
            <person name="Williams K.H."/>
            <person name="Hubbard S.S."/>
            <person name="Banfield J.F."/>
        </authorList>
    </citation>
    <scope>NUCLEOTIDE SEQUENCE [LARGE SCALE GENOMIC DNA]</scope>
</reference>
<comment type="caution">
    <text evidence="2">The sequence shown here is derived from an EMBL/GenBank/DDBJ whole genome shotgun (WGS) entry which is preliminary data.</text>
</comment>
<keyword evidence="1" id="KW-1133">Transmembrane helix</keyword>
<keyword evidence="1" id="KW-0812">Transmembrane</keyword>
<accession>A0A1F8CR12</accession>
<dbReference type="SUPFAM" id="SSF63829">
    <property type="entry name" value="Calcium-dependent phosphotriesterase"/>
    <property type="match status" value="1"/>
</dbReference>
<dbReference type="EMBL" id="MGHU01000003">
    <property type="protein sequence ID" value="OGM78279.1"/>
    <property type="molecule type" value="Genomic_DNA"/>
</dbReference>
<evidence type="ECO:0000313" key="2">
    <source>
        <dbReference type="EMBL" id="OGM78279.1"/>
    </source>
</evidence>
<proteinExistence type="predicted"/>
<protein>
    <submittedName>
        <fullName evidence="2">Uncharacterized protein</fullName>
    </submittedName>
</protein>
<name>A0A1F8CR12_9BACT</name>
<evidence type="ECO:0000256" key="1">
    <source>
        <dbReference type="SAM" id="Phobius"/>
    </source>
</evidence>
<dbReference type="Proteomes" id="UP000179241">
    <property type="component" value="Unassembled WGS sequence"/>
</dbReference>
<feature type="transmembrane region" description="Helical" evidence="1">
    <location>
        <begin position="261"/>
        <end position="281"/>
    </location>
</feature>
<dbReference type="AlphaFoldDB" id="A0A1F8CR12"/>
<evidence type="ECO:0000313" key="3">
    <source>
        <dbReference type="Proteomes" id="UP000179241"/>
    </source>
</evidence>
<sequence>MVGPQPVFFVGSNETDFLVWDSCFVAGTYYYFLISVVKAELTIQDLTEIKNVPREIVSRLMDMQGVLVDDLSGLIKTHPKLFLSVFSLSPTLGMRIVSNGSYFVSLVRGSKFAEIINGEARGVSGKLQPQDYLLFAKQNLPLDSTLIEKMVASRGLVNEVLAELSGQSESGILSLYFPEGFLETTPENTGFPTGSGMTGVNFSSPVIPAPIVIPAKAGTHTNFKAKIVNTLDWLISKLNKKEIFIGSYSQVEETGRKKPSLYLVGVILVVLFLVSVVFGSISQKTKKEKEGVQTTLLQITQLLGESETVSGTDMARARELYAEAKNLLNAIPPKYTTDVKGAQEQLAILQKTVTREYGVQLTNYIDLDLVEENFNPDLACFSAGKLYLARKTLGTGVIFDLETKKKELEFKYNDLNNAQKLFCYGDKLFLATKTNILFFDKGVFREVLTLDRDGFVFAAFGTNLYAVDAPNSLIYRYPGTASGYGERSLWLTPNQELDLSDTVMLNIDGSLWVGGLDGNVLKFTQGRIDPFKNEARMEGSTVSNLIVDENLLSVYVFDAKTGTLNISDKKGVLLAVYKSDELKSKILVGVSETNKKAIFQDGSQLLSLEFIH</sequence>
<organism evidence="2 3">
    <name type="scientific">Candidatus Woesebacteria bacterium RIFOXYA1_FULL_43_9</name>
    <dbReference type="NCBI Taxonomy" id="1802534"/>
    <lineage>
        <taxon>Bacteria</taxon>
        <taxon>Candidatus Woeseibacteriota</taxon>
    </lineage>
</organism>